<dbReference type="SMART" id="SM00100">
    <property type="entry name" value="cNMP"/>
    <property type="match status" value="1"/>
</dbReference>
<organism evidence="2 3">
    <name type="scientific">Flavobacterium zepuense</name>
    <dbReference type="NCBI Taxonomy" id="2593302"/>
    <lineage>
        <taxon>Bacteria</taxon>
        <taxon>Pseudomonadati</taxon>
        <taxon>Bacteroidota</taxon>
        <taxon>Flavobacteriia</taxon>
        <taxon>Flavobacteriales</taxon>
        <taxon>Flavobacteriaceae</taxon>
        <taxon>Flavobacterium</taxon>
    </lineage>
</organism>
<dbReference type="Gene3D" id="2.60.120.10">
    <property type="entry name" value="Jelly Rolls"/>
    <property type="match status" value="1"/>
</dbReference>
<dbReference type="Pfam" id="PF00027">
    <property type="entry name" value="cNMP_binding"/>
    <property type="match status" value="1"/>
</dbReference>
<dbReference type="EMBL" id="VJVZ01000001">
    <property type="protein sequence ID" value="TRW27150.1"/>
    <property type="molecule type" value="Genomic_DNA"/>
</dbReference>
<comment type="caution">
    <text evidence="2">The sequence shown here is derived from an EMBL/GenBank/DDBJ whole genome shotgun (WGS) entry which is preliminary data.</text>
</comment>
<name>A0A552V9K7_9FLAO</name>
<evidence type="ECO:0000259" key="1">
    <source>
        <dbReference type="PROSITE" id="PS50042"/>
    </source>
</evidence>
<evidence type="ECO:0000313" key="3">
    <source>
        <dbReference type="Proteomes" id="UP000320643"/>
    </source>
</evidence>
<dbReference type="InterPro" id="IPR018490">
    <property type="entry name" value="cNMP-bd_dom_sf"/>
</dbReference>
<dbReference type="SUPFAM" id="SSF51206">
    <property type="entry name" value="cAMP-binding domain-like"/>
    <property type="match status" value="1"/>
</dbReference>
<dbReference type="RefSeq" id="WP_143371376.1">
    <property type="nucleotide sequence ID" value="NZ_VJVZ01000001.1"/>
</dbReference>
<dbReference type="InterPro" id="IPR014710">
    <property type="entry name" value="RmlC-like_jellyroll"/>
</dbReference>
<reference evidence="2 3" key="1">
    <citation type="submission" date="2019-07" db="EMBL/GenBank/DDBJ databases">
        <title>Flavobacterium sp. nov., isolated from glacier ice.</title>
        <authorList>
            <person name="Liu Q."/>
            <person name="Xin Y.-H."/>
        </authorList>
    </citation>
    <scope>NUCLEOTIDE SEQUENCE [LARGE SCALE GENOMIC DNA]</scope>
    <source>
        <strain evidence="2 3">ZT4R6</strain>
    </source>
</reference>
<dbReference type="InterPro" id="IPR036388">
    <property type="entry name" value="WH-like_DNA-bd_sf"/>
</dbReference>
<dbReference type="OrthoDB" id="1092431at2"/>
<keyword evidence="3" id="KW-1185">Reference proteome</keyword>
<accession>A0A552V9K7</accession>
<gene>
    <name evidence="2" type="ORF">FMM05_00440</name>
</gene>
<dbReference type="InterPro" id="IPR000595">
    <property type="entry name" value="cNMP-bd_dom"/>
</dbReference>
<dbReference type="AlphaFoldDB" id="A0A552V9K7"/>
<dbReference type="Gene3D" id="1.10.10.10">
    <property type="entry name" value="Winged helix-like DNA-binding domain superfamily/Winged helix DNA-binding domain"/>
    <property type="match status" value="1"/>
</dbReference>
<dbReference type="Proteomes" id="UP000320643">
    <property type="component" value="Unassembled WGS sequence"/>
</dbReference>
<proteinExistence type="predicted"/>
<dbReference type="CDD" id="cd00038">
    <property type="entry name" value="CAP_ED"/>
    <property type="match status" value="1"/>
</dbReference>
<feature type="domain" description="Cyclic nucleotide-binding" evidence="1">
    <location>
        <begin position="13"/>
        <end position="108"/>
    </location>
</feature>
<protein>
    <submittedName>
        <fullName evidence="2">Crp/Fnr family transcriptional regulator</fullName>
    </submittedName>
</protein>
<evidence type="ECO:0000313" key="2">
    <source>
        <dbReference type="EMBL" id="TRW27150.1"/>
    </source>
</evidence>
<sequence length="197" mass="22771">MEIFRQYLKSKTSITDEQFSMLSNELKTRQVSRGEILLIANTRTKLFFFVSKGLLRSYTLDKQGKEHIIQFAVENGFIGDRNSVVFEEPAQFYVDALEDSEVVVINNKFMDLAHVVIPDFGLYNTLRLNDTIRDIQRRVSLLLAATAEERYNSFIKLYPDLGLRLSQLVIASYLGITPESLSRIRRNLVRNPERGMK</sequence>
<dbReference type="PROSITE" id="PS50042">
    <property type="entry name" value="CNMP_BINDING_3"/>
    <property type="match status" value="1"/>
</dbReference>